<dbReference type="KEGG" id="aswu:HUW51_04275"/>
<accession>A0A7G7G495</accession>
<evidence type="ECO:0000313" key="2">
    <source>
        <dbReference type="Proteomes" id="UP000515237"/>
    </source>
</evidence>
<evidence type="ECO:0000313" key="1">
    <source>
        <dbReference type="EMBL" id="QNF31979.1"/>
    </source>
</evidence>
<dbReference type="RefSeq" id="WP_185272762.1">
    <property type="nucleotide sequence ID" value="NZ_CP055156.1"/>
</dbReference>
<organism evidence="1 2">
    <name type="scientific">Adhaeribacter swui</name>
    <dbReference type="NCBI Taxonomy" id="2086471"/>
    <lineage>
        <taxon>Bacteria</taxon>
        <taxon>Pseudomonadati</taxon>
        <taxon>Bacteroidota</taxon>
        <taxon>Cytophagia</taxon>
        <taxon>Cytophagales</taxon>
        <taxon>Hymenobacteraceae</taxon>
        <taxon>Adhaeribacter</taxon>
    </lineage>
</organism>
<sequence>MVVDYLYQLQGMDVNALKWQERESFITVLNYLSRRERDPQLLSQIKNQMSRLLPKNNFSLQKK</sequence>
<protein>
    <submittedName>
        <fullName evidence="1">Uncharacterized protein</fullName>
    </submittedName>
</protein>
<proteinExistence type="predicted"/>
<dbReference type="Proteomes" id="UP000515237">
    <property type="component" value="Chromosome"/>
</dbReference>
<name>A0A7G7G495_9BACT</name>
<dbReference type="AlphaFoldDB" id="A0A7G7G495"/>
<keyword evidence="2" id="KW-1185">Reference proteome</keyword>
<gene>
    <name evidence="1" type="ORF">HUW51_04275</name>
</gene>
<reference evidence="1 2" key="1">
    <citation type="journal article" date="2018" name="Int. J. Syst. Evol. Microbiol.">
        <title>Adhaeribacter swui sp. nov., isolated from wet mud.</title>
        <authorList>
            <person name="Kim D.U."/>
            <person name="Kim K.W."/>
            <person name="Kang M.S."/>
            <person name="Kim J.Y."/>
            <person name="Jang J.H."/>
            <person name="Kim M.K."/>
        </authorList>
    </citation>
    <scope>NUCLEOTIDE SEQUENCE [LARGE SCALE GENOMIC DNA]</scope>
    <source>
        <strain evidence="1 2">KCTC 52873</strain>
    </source>
</reference>
<dbReference type="EMBL" id="CP055156">
    <property type="protein sequence ID" value="QNF31979.1"/>
    <property type="molecule type" value="Genomic_DNA"/>
</dbReference>